<dbReference type="InterPro" id="IPR011527">
    <property type="entry name" value="ABC1_TM_dom"/>
</dbReference>
<evidence type="ECO:0000256" key="3">
    <source>
        <dbReference type="ARBA" id="ARBA00022692"/>
    </source>
</evidence>
<dbReference type="GO" id="GO:0007031">
    <property type="term" value="P:peroxisome organization"/>
    <property type="evidence" value="ECO:0007669"/>
    <property type="project" value="TreeGrafter"/>
</dbReference>
<feature type="non-terminal residue" evidence="12">
    <location>
        <position position="1"/>
    </location>
</feature>
<feature type="domain" description="ABC transporter" evidence="10">
    <location>
        <begin position="473"/>
        <end position="706"/>
    </location>
</feature>
<keyword evidence="13" id="KW-1185">Reference proteome</keyword>
<dbReference type="GO" id="GO:0015910">
    <property type="term" value="P:long-chain fatty acid import into peroxisome"/>
    <property type="evidence" value="ECO:0007669"/>
    <property type="project" value="TreeGrafter"/>
</dbReference>
<comment type="caution">
    <text evidence="12">The sequence shown here is derived from an EMBL/GenBank/DDBJ whole genome shotgun (WGS) entry which is preliminary data.</text>
</comment>
<dbReference type="EMBL" id="BTSY01000001">
    <property type="protein sequence ID" value="GMT12115.1"/>
    <property type="molecule type" value="Genomic_DNA"/>
</dbReference>
<dbReference type="GO" id="GO:0005324">
    <property type="term" value="F:long-chain fatty acid transmembrane transporter activity"/>
    <property type="evidence" value="ECO:0007669"/>
    <property type="project" value="TreeGrafter"/>
</dbReference>
<evidence type="ECO:0000256" key="2">
    <source>
        <dbReference type="ARBA" id="ARBA00022448"/>
    </source>
</evidence>
<reference evidence="12" key="1">
    <citation type="submission" date="2023-10" db="EMBL/GenBank/DDBJ databases">
        <title>Genome assembly of Pristionchus species.</title>
        <authorList>
            <person name="Yoshida K."/>
            <person name="Sommer R.J."/>
        </authorList>
    </citation>
    <scope>NUCLEOTIDE SEQUENCE</scope>
    <source>
        <strain evidence="12">RS5133</strain>
    </source>
</reference>
<dbReference type="GO" id="GO:0042760">
    <property type="term" value="P:very long-chain fatty acid catabolic process"/>
    <property type="evidence" value="ECO:0007669"/>
    <property type="project" value="TreeGrafter"/>
</dbReference>
<protein>
    <recommendedName>
        <fullName evidence="14">Pmp-4</fullName>
    </recommendedName>
</protein>
<dbReference type="PANTHER" id="PTHR11384">
    <property type="entry name" value="ATP-BINDING CASSETTE, SUB-FAMILY D MEMBER"/>
    <property type="match status" value="1"/>
</dbReference>
<feature type="region of interest" description="Disordered" evidence="8">
    <location>
        <begin position="19"/>
        <end position="51"/>
    </location>
</feature>
<feature type="transmembrane region" description="Helical" evidence="9">
    <location>
        <begin position="235"/>
        <end position="259"/>
    </location>
</feature>
<keyword evidence="7 9" id="KW-0472">Membrane</keyword>
<evidence type="ECO:0008006" key="14">
    <source>
        <dbReference type="Google" id="ProtNLM"/>
    </source>
</evidence>
<dbReference type="InterPro" id="IPR050835">
    <property type="entry name" value="ABC_transporter_sub-D"/>
</dbReference>
<organism evidence="12 13">
    <name type="scientific">Pristionchus fissidentatus</name>
    <dbReference type="NCBI Taxonomy" id="1538716"/>
    <lineage>
        <taxon>Eukaryota</taxon>
        <taxon>Metazoa</taxon>
        <taxon>Ecdysozoa</taxon>
        <taxon>Nematoda</taxon>
        <taxon>Chromadorea</taxon>
        <taxon>Rhabditida</taxon>
        <taxon>Rhabditina</taxon>
        <taxon>Diplogasteromorpha</taxon>
        <taxon>Diplogasteroidea</taxon>
        <taxon>Neodiplogasteridae</taxon>
        <taxon>Pristionchus</taxon>
    </lineage>
</organism>
<feature type="compositionally biased region" description="Low complexity" evidence="8">
    <location>
        <begin position="25"/>
        <end position="43"/>
    </location>
</feature>
<sequence>YRLSRTDKRCSLMDSMELQERRRSSAASSERQQPAQQLQQVQQPEKKGKEEEELDMTKLALDFLFIRRLWGLLKVLFPLHRRSHTLWLAFIVLGTHCIDQVATYFVGTLPSEFYGTLSARNADAYKMLLAQAFIIVFCKALTLAGIRAVTSILSLKCRQICDFALHRLYFKRHAFFKLNTMSDNIDNPDQRMTQDVEKCTRILCTDILGPVMIAPFIIGYYTYLTYTSTGWVGPVAIFGCFVAMTIVNKVLLTPIVALVNEQERREGDFRTRHMEVRSNSESIAFYHGGFIENVFANQKLASLIKTQRKLVDWHFILGFATNAFQYFGSILSYLLLAIPVFLTAEYDALTPAEIAKEISRNSFFYLYLISAFSNVVTLSEKFGDLAGVTHRVMELLEELHRLHSDCLETERPPSTVPSSVVVIASDEEREKTREIDELHGRQMGGDVDEEEEELLARQQRHSDDEWPDDGIAMTIDTVTLAVPSDPNHHVINGLSLQLVQGRNLLITGESGAGKSSLMRMFAGLWHAVSGKVDRHWHARPNLLFLPQRPYFPSKGYTLRQQLVYPAKAKPIEKDLPRLTAILERVRMEHLIDRCGGFDTPVEWDWMETLSPGELQRLSLGRVLFAKPRIVFLDEATSALGFDIELQLYKALQQEGITFVSVGHRYSLKAMHDVELRLIGNGDWQLSDIDAASIISRTQSILGTDTVLSM</sequence>
<dbReference type="InterPro" id="IPR003439">
    <property type="entry name" value="ABC_transporter-like_ATP-bd"/>
</dbReference>
<dbReference type="SMART" id="SM00382">
    <property type="entry name" value="AAA"/>
    <property type="match status" value="1"/>
</dbReference>
<dbReference type="GO" id="GO:0140359">
    <property type="term" value="F:ABC-type transporter activity"/>
    <property type="evidence" value="ECO:0007669"/>
    <property type="project" value="InterPro"/>
</dbReference>
<accession>A0AAV5V0W7</accession>
<evidence type="ECO:0000259" key="10">
    <source>
        <dbReference type="PROSITE" id="PS50893"/>
    </source>
</evidence>
<feature type="transmembrane region" description="Helical" evidence="9">
    <location>
        <begin position="127"/>
        <end position="149"/>
    </location>
</feature>
<evidence type="ECO:0000256" key="6">
    <source>
        <dbReference type="ARBA" id="ARBA00022989"/>
    </source>
</evidence>
<dbReference type="Pfam" id="PF06472">
    <property type="entry name" value="ABC_membrane_2"/>
    <property type="match status" value="1"/>
</dbReference>
<evidence type="ECO:0000259" key="11">
    <source>
        <dbReference type="PROSITE" id="PS50929"/>
    </source>
</evidence>
<evidence type="ECO:0000256" key="8">
    <source>
        <dbReference type="SAM" id="MobiDB-lite"/>
    </source>
</evidence>
<dbReference type="InterPro" id="IPR027417">
    <property type="entry name" value="P-loop_NTPase"/>
</dbReference>
<dbReference type="AlphaFoldDB" id="A0AAV5V0W7"/>
<evidence type="ECO:0000256" key="9">
    <source>
        <dbReference type="SAM" id="Phobius"/>
    </source>
</evidence>
<dbReference type="PROSITE" id="PS00675">
    <property type="entry name" value="SIGMA54_INTERACT_1"/>
    <property type="match status" value="1"/>
</dbReference>
<dbReference type="Gene3D" id="3.40.50.300">
    <property type="entry name" value="P-loop containing nucleotide triphosphate hydrolases"/>
    <property type="match status" value="1"/>
</dbReference>
<dbReference type="GO" id="GO:0006635">
    <property type="term" value="P:fatty acid beta-oxidation"/>
    <property type="evidence" value="ECO:0007669"/>
    <property type="project" value="TreeGrafter"/>
</dbReference>
<feature type="transmembrane region" description="Helical" evidence="9">
    <location>
        <begin position="202"/>
        <end position="223"/>
    </location>
</feature>
<dbReference type="Pfam" id="PF00005">
    <property type="entry name" value="ABC_tran"/>
    <property type="match status" value="1"/>
</dbReference>
<evidence type="ECO:0000256" key="7">
    <source>
        <dbReference type="ARBA" id="ARBA00023136"/>
    </source>
</evidence>
<gene>
    <name evidence="12" type="ORF">PFISCL1PPCAC_3412</name>
</gene>
<dbReference type="GO" id="GO:0005524">
    <property type="term" value="F:ATP binding"/>
    <property type="evidence" value="ECO:0007669"/>
    <property type="project" value="UniProtKB-KW"/>
</dbReference>
<evidence type="ECO:0000256" key="1">
    <source>
        <dbReference type="ARBA" id="ARBA00008575"/>
    </source>
</evidence>
<feature type="transmembrane region" description="Helical" evidence="9">
    <location>
        <begin position="315"/>
        <end position="342"/>
    </location>
</feature>
<dbReference type="CDD" id="cd03223">
    <property type="entry name" value="ABCD_peroxisomal_ALDP"/>
    <property type="match status" value="1"/>
</dbReference>
<evidence type="ECO:0000313" key="13">
    <source>
        <dbReference type="Proteomes" id="UP001432322"/>
    </source>
</evidence>
<dbReference type="SUPFAM" id="SSF52540">
    <property type="entry name" value="P-loop containing nucleoside triphosphate hydrolases"/>
    <property type="match status" value="1"/>
</dbReference>
<evidence type="ECO:0000256" key="4">
    <source>
        <dbReference type="ARBA" id="ARBA00022741"/>
    </source>
</evidence>
<keyword evidence="3 9" id="KW-0812">Transmembrane</keyword>
<dbReference type="Gene3D" id="1.20.1560.10">
    <property type="entry name" value="ABC transporter type 1, transmembrane domain"/>
    <property type="match status" value="1"/>
</dbReference>
<comment type="similarity">
    <text evidence="1">Belongs to the ABC transporter superfamily. ABCD family. Peroxisomal fatty acyl CoA transporter (TC 3.A.1.203) subfamily.</text>
</comment>
<dbReference type="GO" id="GO:0005778">
    <property type="term" value="C:peroxisomal membrane"/>
    <property type="evidence" value="ECO:0007669"/>
    <property type="project" value="TreeGrafter"/>
</dbReference>
<keyword evidence="5" id="KW-0067">ATP-binding</keyword>
<dbReference type="Proteomes" id="UP001432322">
    <property type="component" value="Unassembled WGS sequence"/>
</dbReference>
<dbReference type="GO" id="GO:0016887">
    <property type="term" value="F:ATP hydrolysis activity"/>
    <property type="evidence" value="ECO:0007669"/>
    <property type="project" value="InterPro"/>
</dbReference>
<dbReference type="PROSITE" id="PS50893">
    <property type="entry name" value="ABC_TRANSPORTER_2"/>
    <property type="match status" value="1"/>
</dbReference>
<name>A0AAV5V0W7_9BILA</name>
<evidence type="ECO:0000256" key="5">
    <source>
        <dbReference type="ARBA" id="ARBA00022840"/>
    </source>
</evidence>
<dbReference type="PANTHER" id="PTHR11384:SF59">
    <property type="entry name" value="LYSOSOMAL COBALAMIN TRANSPORTER ABCD4"/>
    <property type="match status" value="1"/>
</dbReference>
<dbReference type="PROSITE" id="PS50929">
    <property type="entry name" value="ABC_TM1F"/>
    <property type="match status" value="1"/>
</dbReference>
<keyword evidence="6 9" id="KW-1133">Transmembrane helix</keyword>
<dbReference type="InterPro" id="IPR003593">
    <property type="entry name" value="AAA+_ATPase"/>
</dbReference>
<dbReference type="PROSITE" id="PS00211">
    <property type="entry name" value="ABC_TRANSPORTER_1"/>
    <property type="match status" value="1"/>
</dbReference>
<proteinExistence type="inferred from homology"/>
<feature type="domain" description="ABC transmembrane type-1" evidence="11">
    <location>
        <begin position="190"/>
        <end position="341"/>
    </location>
</feature>
<feature type="transmembrane region" description="Helical" evidence="9">
    <location>
        <begin position="86"/>
        <end position="107"/>
    </location>
</feature>
<keyword evidence="4" id="KW-0547">Nucleotide-binding</keyword>
<keyword evidence="2" id="KW-0813">Transport</keyword>
<dbReference type="InterPro" id="IPR017871">
    <property type="entry name" value="ABC_transporter-like_CS"/>
</dbReference>
<evidence type="ECO:0000313" key="12">
    <source>
        <dbReference type="EMBL" id="GMT12115.1"/>
    </source>
</evidence>
<dbReference type="InterPro" id="IPR025662">
    <property type="entry name" value="Sigma_54_int_dom_ATP-bd_1"/>
</dbReference>
<dbReference type="InterPro" id="IPR036640">
    <property type="entry name" value="ABC1_TM_sf"/>
</dbReference>
<dbReference type="SUPFAM" id="SSF90123">
    <property type="entry name" value="ABC transporter transmembrane region"/>
    <property type="match status" value="1"/>
</dbReference>